<evidence type="ECO:0000256" key="1">
    <source>
        <dbReference type="SAM" id="MobiDB-lite"/>
    </source>
</evidence>
<feature type="region of interest" description="Disordered" evidence="1">
    <location>
        <begin position="16"/>
        <end position="49"/>
    </location>
</feature>
<dbReference type="EMBL" id="JACGWN010000008">
    <property type="protein sequence ID" value="KAL0438558.1"/>
    <property type="molecule type" value="Genomic_DNA"/>
</dbReference>
<dbReference type="PANTHER" id="PTHR47471:SF1">
    <property type="entry name" value="PROTEIN ESSENTIAL FOR POTEXVIRUS ACCUMULATION 1"/>
    <property type="match status" value="1"/>
</dbReference>
<evidence type="ECO:0000313" key="2">
    <source>
        <dbReference type="EMBL" id="KAL0438558.1"/>
    </source>
</evidence>
<gene>
    <name evidence="2" type="ORF">Slati_2338800</name>
</gene>
<comment type="caution">
    <text evidence="2">The sequence shown here is derived from an EMBL/GenBank/DDBJ whole genome shotgun (WGS) entry which is preliminary data.</text>
</comment>
<protein>
    <submittedName>
        <fullName evidence="2">Protein ESSENTIAL FOR POTEXVIRUS ACCUMULATION 1</fullName>
    </submittedName>
</protein>
<dbReference type="AlphaFoldDB" id="A0AAW2WAU2"/>
<feature type="compositionally biased region" description="Basic residues" evidence="1">
    <location>
        <begin position="180"/>
        <end position="191"/>
    </location>
</feature>
<name>A0AAW2WAU2_9LAMI</name>
<accession>A0AAW2WAU2</accession>
<reference evidence="2" key="1">
    <citation type="submission" date="2020-06" db="EMBL/GenBank/DDBJ databases">
        <authorList>
            <person name="Li T."/>
            <person name="Hu X."/>
            <person name="Zhang T."/>
            <person name="Song X."/>
            <person name="Zhang H."/>
            <person name="Dai N."/>
            <person name="Sheng W."/>
            <person name="Hou X."/>
            <person name="Wei L."/>
        </authorList>
    </citation>
    <scope>NUCLEOTIDE SEQUENCE</scope>
    <source>
        <strain evidence="2">KEN1</strain>
        <tissue evidence="2">Leaf</tissue>
    </source>
</reference>
<proteinExistence type="predicted"/>
<dbReference type="PANTHER" id="PTHR47471">
    <property type="entry name" value="GYF DOMAIN-CONTAINING PROTEIN"/>
    <property type="match status" value="1"/>
</dbReference>
<feature type="region of interest" description="Disordered" evidence="1">
    <location>
        <begin position="150"/>
        <end position="191"/>
    </location>
</feature>
<organism evidence="2">
    <name type="scientific">Sesamum latifolium</name>
    <dbReference type="NCBI Taxonomy" id="2727402"/>
    <lineage>
        <taxon>Eukaryota</taxon>
        <taxon>Viridiplantae</taxon>
        <taxon>Streptophyta</taxon>
        <taxon>Embryophyta</taxon>
        <taxon>Tracheophyta</taxon>
        <taxon>Spermatophyta</taxon>
        <taxon>Magnoliopsida</taxon>
        <taxon>eudicotyledons</taxon>
        <taxon>Gunneridae</taxon>
        <taxon>Pentapetalae</taxon>
        <taxon>asterids</taxon>
        <taxon>lamiids</taxon>
        <taxon>Lamiales</taxon>
        <taxon>Pedaliaceae</taxon>
        <taxon>Sesamum</taxon>
    </lineage>
</organism>
<feature type="compositionally biased region" description="Polar residues" evidence="1">
    <location>
        <begin position="21"/>
        <end position="40"/>
    </location>
</feature>
<feature type="compositionally biased region" description="Polar residues" evidence="1">
    <location>
        <begin position="153"/>
        <end position="164"/>
    </location>
</feature>
<reference evidence="2" key="2">
    <citation type="journal article" date="2024" name="Plant">
        <title>Genomic evolution and insights into agronomic trait innovations of Sesamum species.</title>
        <authorList>
            <person name="Miao H."/>
            <person name="Wang L."/>
            <person name="Qu L."/>
            <person name="Liu H."/>
            <person name="Sun Y."/>
            <person name="Le M."/>
            <person name="Wang Q."/>
            <person name="Wei S."/>
            <person name="Zheng Y."/>
            <person name="Lin W."/>
            <person name="Duan Y."/>
            <person name="Cao H."/>
            <person name="Xiong S."/>
            <person name="Wang X."/>
            <person name="Wei L."/>
            <person name="Li C."/>
            <person name="Ma Q."/>
            <person name="Ju M."/>
            <person name="Zhao R."/>
            <person name="Li G."/>
            <person name="Mu C."/>
            <person name="Tian Q."/>
            <person name="Mei H."/>
            <person name="Zhang T."/>
            <person name="Gao T."/>
            <person name="Zhang H."/>
        </authorList>
    </citation>
    <scope>NUCLEOTIDE SEQUENCE</scope>
    <source>
        <strain evidence="2">KEN1</strain>
    </source>
</reference>
<sequence>MLLFSCRSDFPQLGTQGGWGSKSTPVKGTLGGSLNRQKSTGGKPADYSVSASASSAQSSLKGKKTALNKHSEAMDFKEWCESECIRLMGSKDTSILEYCLKISRSEAETLLAENLASVDPNHEFIDKFLNYKDFLPVDSLEIAFKNRNDRKTTASSMGDMTSDNMDVGGSDPGAIDGASKRKKRRERKGRR</sequence>